<comment type="caution">
    <text evidence="2">The sequence shown here is derived from an EMBL/GenBank/DDBJ whole genome shotgun (WGS) entry which is preliminary data.</text>
</comment>
<reference evidence="2 3" key="1">
    <citation type="journal article" date="2022" name="Allergy">
        <title>Genome assembly and annotation of Periplaneta americana reveal a comprehensive cockroach allergen profile.</title>
        <authorList>
            <person name="Wang L."/>
            <person name="Xiong Q."/>
            <person name="Saelim N."/>
            <person name="Wang L."/>
            <person name="Nong W."/>
            <person name="Wan A.T."/>
            <person name="Shi M."/>
            <person name="Liu X."/>
            <person name="Cao Q."/>
            <person name="Hui J.H.L."/>
            <person name="Sookrung N."/>
            <person name="Leung T.F."/>
            <person name="Tungtrongchitr A."/>
            <person name="Tsui S.K.W."/>
        </authorList>
    </citation>
    <scope>NUCLEOTIDE SEQUENCE [LARGE SCALE GENOMIC DNA]</scope>
    <source>
        <strain evidence="2">PWHHKU_190912</strain>
    </source>
</reference>
<evidence type="ECO:0000313" key="2">
    <source>
        <dbReference type="EMBL" id="KAJ4447769.1"/>
    </source>
</evidence>
<feature type="compositionally biased region" description="Basic and acidic residues" evidence="1">
    <location>
        <begin position="109"/>
        <end position="123"/>
    </location>
</feature>
<gene>
    <name evidence="2" type="ORF">ANN_09777</name>
</gene>
<dbReference type="EMBL" id="JAJSOF020000005">
    <property type="protein sequence ID" value="KAJ4447769.1"/>
    <property type="molecule type" value="Genomic_DNA"/>
</dbReference>
<evidence type="ECO:0000256" key="1">
    <source>
        <dbReference type="SAM" id="MobiDB-lite"/>
    </source>
</evidence>
<name>A0ABQ8TQ86_PERAM</name>
<protein>
    <submittedName>
        <fullName evidence="2">Uncharacterized protein</fullName>
    </submittedName>
</protein>
<accession>A0ABQ8TQ86</accession>
<sequence>MDLWEVGYDDRDWINLAKNKDRWRAYETDLVVRNGDVAPETIGEWYKVHTVSGGRLAEAISTIELFSVDEIGDSEMVFGEMRPRIRHRLLTFLLCWGKPCKTQAGIEPTPERNSESAGKRATA</sequence>
<dbReference type="Proteomes" id="UP001148838">
    <property type="component" value="Unassembled WGS sequence"/>
</dbReference>
<feature type="region of interest" description="Disordered" evidence="1">
    <location>
        <begin position="101"/>
        <end position="123"/>
    </location>
</feature>
<organism evidence="2 3">
    <name type="scientific">Periplaneta americana</name>
    <name type="common">American cockroach</name>
    <name type="synonym">Blatta americana</name>
    <dbReference type="NCBI Taxonomy" id="6978"/>
    <lineage>
        <taxon>Eukaryota</taxon>
        <taxon>Metazoa</taxon>
        <taxon>Ecdysozoa</taxon>
        <taxon>Arthropoda</taxon>
        <taxon>Hexapoda</taxon>
        <taxon>Insecta</taxon>
        <taxon>Pterygota</taxon>
        <taxon>Neoptera</taxon>
        <taxon>Polyneoptera</taxon>
        <taxon>Dictyoptera</taxon>
        <taxon>Blattodea</taxon>
        <taxon>Blattoidea</taxon>
        <taxon>Blattidae</taxon>
        <taxon>Blattinae</taxon>
        <taxon>Periplaneta</taxon>
    </lineage>
</organism>
<evidence type="ECO:0000313" key="3">
    <source>
        <dbReference type="Proteomes" id="UP001148838"/>
    </source>
</evidence>
<proteinExistence type="predicted"/>
<keyword evidence="3" id="KW-1185">Reference proteome</keyword>